<evidence type="ECO:0000313" key="3">
    <source>
        <dbReference type="Proteomes" id="UP000007038"/>
    </source>
</evidence>
<accession>E4UDU1</accession>
<evidence type="ECO:0000256" key="1">
    <source>
        <dbReference type="SAM" id="SignalP"/>
    </source>
</evidence>
<dbReference type="RefSeq" id="WP_013462424.1">
    <property type="nucleotide sequence ID" value="NC_014774.1"/>
</dbReference>
<organism evidence="2 3">
    <name type="scientific">Liberibacter solanacearum (strain CLso-ZC1)</name>
    <dbReference type="NCBI Taxonomy" id="658172"/>
    <lineage>
        <taxon>Bacteria</taxon>
        <taxon>Pseudomonadati</taxon>
        <taxon>Pseudomonadota</taxon>
        <taxon>Alphaproteobacteria</taxon>
        <taxon>Hyphomicrobiales</taxon>
        <taxon>Rhizobiaceae</taxon>
        <taxon>Liberibacter</taxon>
    </lineage>
</organism>
<dbReference type="AlphaFoldDB" id="E4UDU1"/>
<evidence type="ECO:0000313" key="2">
    <source>
        <dbReference type="EMBL" id="ADR52769.1"/>
    </source>
</evidence>
<feature type="chain" id="PRO_5003190455" description="Lipoprotein" evidence="1">
    <location>
        <begin position="20"/>
        <end position="159"/>
    </location>
</feature>
<sequence>MISKKIALTSILLSSSVWLNGCDLLESESHNTPAKIAQIPIANTSCSKSTEELIIPKEENKSGSDSGNTKQILVKSDSQILYEKWKESKRKEDELSSKDLDLKINYDFLLNKHGGDKSHPEVKEADAKITELYHVTKPVWNATNQLKRDYKNLTGRDPK</sequence>
<feature type="signal peptide" evidence="1">
    <location>
        <begin position="1"/>
        <end position="19"/>
    </location>
</feature>
<dbReference type="GeneID" id="96886458"/>
<dbReference type="EMBL" id="CP002371">
    <property type="protein sequence ID" value="ADR52769.1"/>
    <property type="molecule type" value="Genomic_DNA"/>
</dbReference>
<proteinExistence type="predicted"/>
<name>E4UDU1_LIBSC</name>
<dbReference type="Proteomes" id="UP000007038">
    <property type="component" value="Chromosome"/>
</dbReference>
<keyword evidence="1" id="KW-0732">Signal</keyword>
<reference evidence="2 3" key="3">
    <citation type="journal article" date="2011" name="PLoS ONE">
        <title>The Complete Genome Sequence of 'Candidatus Liberibacter solanacearum', the Bacterium Associated with Potato Zebra Chip Disease.</title>
        <authorList>
            <person name="Lin H."/>
            <person name="Lou B."/>
            <person name="Glynn J.M."/>
            <person name="Doddapaneni H."/>
            <person name="Civerolo E.L."/>
            <person name="Chen C."/>
            <person name="Duan Y."/>
            <person name="Zhou L."/>
            <person name="Vahling C.M."/>
        </authorList>
    </citation>
    <scope>NUCLEOTIDE SEQUENCE [LARGE SCALE GENOMIC DNA]</scope>
    <source>
        <strain evidence="2 3">CLso-ZC1</strain>
    </source>
</reference>
<protein>
    <recommendedName>
        <fullName evidence="4">Lipoprotein</fullName>
    </recommendedName>
</protein>
<dbReference type="HOGENOM" id="CLU_1658659_0_0_5"/>
<reference evidence="3" key="1">
    <citation type="submission" date="2010-11" db="EMBL/GenBank/DDBJ databases">
        <title>Complete genome sequence of Candidatus Liberibacter solanacearum CLso-ZC1.</title>
        <authorList>
            <person name="Lin H."/>
            <person name="Doddapaneni H.V."/>
            <person name="Lou B."/>
            <person name="Civerolo E.L."/>
            <person name="Chen C."/>
            <person name="Duan Y."/>
            <person name="Zhou L."/>
            <person name="Glynn J."/>
        </authorList>
    </citation>
    <scope>NUCLEOTIDE SEQUENCE [LARGE SCALE GENOMIC DNA]</scope>
    <source>
        <strain evidence="3">CLso-ZC1</strain>
    </source>
</reference>
<dbReference type="KEGG" id="lso:CKC_05115"/>
<dbReference type="STRING" id="658172.CKC_05115"/>
<gene>
    <name evidence="2" type="ordered locus">CKC_05115</name>
</gene>
<reference key="2">
    <citation type="submission" date="2010-11" db="EMBL/GenBank/DDBJ databases">
        <authorList>
            <person name="Lin H."/>
            <person name="Doddapaneni H.V."/>
            <person name="Lou B."/>
            <person name="Civerolo E.L."/>
            <person name="Chen C."/>
            <person name="Duan Y."/>
            <person name="Zhou L."/>
            <person name="Glynn J."/>
        </authorList>
    </citation>
    <scope>NUCLEOTIDE SEQUENCE</scope>
    <source>
        <strain>CLso-ZC1</strain>
    </source>
</reference>
<evidence type="ECO:0008006" key="4">
    <source>
        <dbReference type="Google" id="ProtNLM"/>
    </source>
</evidence>